<evidence type="ECO:0000256" key="4">
    <source>
        <dbReference type="RuleBase" id="RU000461"/>
    </source>
</evidence>
<dbReference type="AlphaFoldDB" id="A0A397TWU0"/>
<sequence length="540" mass="63081">MVAYNIISTFNFTDCLVLIAFSSIAYVFQFYYKYFTRPNKLPGPLPLPIIECGYLFTGSTRELLESLHKKYGDICEYYLAGSRRILISSPEYVERILASSSKDTTFLIRFPYSEGLEELGMAGKGVVANHDVKSWKFNRQFINQVIFTPNFNNEAVKWMNVLTQELEEYWKSLANLKLSNDNLQHSKNECQLEIDMKKWARRFTTDMIIILVTGERSYSMASYYNVQSPEKITLTNALIEDSEKFIQRFTDHHFGFTYFIYFSSFLRHYMPFLRNKIKFLLKNRDNLFETLDMIIKKRRKEIEEIPIGAELRPDLLTSLIVTNTDRDLNNVKLSREDREDFSRPMTDVEIRVYYVCQFPQVKQKMIDEIDSVFPPNTSFHLKYEDLLKLEYCDAIINEVGRIMPVPNEIRRYLENPSEVAGYQWEAGTMIHIYINGIHSNKNHWPNPEIFDPDRFYKESANSNMNDKARHKYSLVTFGGGLRICPGIKLAMIELLSLMVIVFGKFDVDLVDINAPLNIKSGTITVCEELPIIIRPRKLPL</sequence>
<accession>A0A397TWU0</accession>
<gene>
    <name evidence="6" type="ORF">C2G38_2150255</name>
</gene>
<feature type="binding site" description="axial binding residue" evidence="3">
    <location>
        <position position="484"/>
    </location>
    <ligand>
        <name>heme</name>
        <dbReference type="ChEBI" id="CHEBI:30413"/>
    </ligand>
    <ligandPart>
        <name>Fe</name>
        <dbReference type="ChEBI" id="CHEBI:18248"/>
    </ligandPart>
</feature>
<dbReference type="InterPro" id="IPR036396">
    <property type="entry name" value="Cyt_P450_sf"/>
</dbReference>
<dbReference type="SUPFAM" id="SSF48264">
    <property type="entry name" value="Cytochrome P450"/>
    <property type="match status" value="1"/>
</dbReference>
<keyword evidence="1 3" id="KW-0479">Metal-binding</keyword>
<keyword evidence="5" id="KW-0812">Transmembrane</keyword>
<keyword evidence="2 3" id="KW-0408">Iron</keyword>
<comment type="cofactor">
    <cofactor evidence="3">
        <name>heme</name>
        <dbReference type="ChEBI" id="CHEBI:30413"/>
    </cofactor>
</comment>
<dbReference type="GO" id="GO:0016705">
    <property type="term" value="F:oxidoreductase activity, acting on paired donors, with incorporation or reduction of molecular oxygen"/>
    <property type="evidence" value="ECO:0007669"/>
    <property type="project" value="InterPro"/>
</dbReference>
<keyword evidence="3 4" id="KW-0349">Heme</keyword>
<keyword evidence="5" id="KW-0472">Membrane</keyword>
<keyword evidence="4" id="KW-0560">Oxidoreductase</keyword>
<evidence type="ECO:0000313" key="7">
    <source>
        <dbReference type="Proteomes" id="UP000266673"/>
    </source>
</evidence>
<dbReference type="PRINTS" id="PR00385">
    <property type="entry name" value="P450"/>
</dbReference>
<proteinExistence type="inferred from homology"/>
<dbReference type="GO" id="GO:0020037">
    <property type="term" value="F:heme binding"/>
    <property type="evidence" value="ECO:0007669"/>
    <property type="project" value="InterPro"/>
</dbReference>
<keyword evidence="7" id="KW-1185">Reference proteome</keyword>
<dbReference type="PANTHER" id="PTHR24301">
    <property type="entry name" value="THROMBOXANE-A SYNTHASE"/>
    <property type="match status" value="1"/>
</dbReference>
<reference evidence="6 7" key="1">
    <citation type="submission" date="2018-06" db="EMBL/GenBank/DDBJ databases">
        <title>Comparative genomics reveals the genomic features of Rhizophagus irregularis, R. cerebriforme, R. diaphanum and Gigaspora rosea, and their symbiotic lifestyle signature.</title>
        <authorList>
            <person name="Morin E."/>
            <person name="San Clemente H."/>
            <person name="Chen E.C.H."/>
            <person name="De La Providencia I."/>
            <person name="Hainaut M."/>
            <person name="Kuo A."/>
            <person name="Kohler A."/>
            <person name="Murat C."/>
            <person name="Tang N."/>
            <person name="Roy S."/>
            <person name="Loubradou J."/>
            <person name="Henrissat B."/>
            <person name="Grigoriev I.V."/>
            <person name="Corradi N."/>
            <person name="Roux C."/>
            <person name="Martin F.M."/>
        </authorList>
    </citation>
    <scope>NUCLEOTIDE SEQUENCE [LARGE SCALE GENOMIC DNA]</scope>
    <source>
        <strain evidence="6 7">DAOM 194757</strain>
    </source>
</reference>
<dbReference type="EMBL" id="QKWP01002897">
    <property type="protein sequence ID" value="RIB01881.1"/>
    <property type="molecule type" value="Genomic_DNA"/>
</dbReference>
<dbReference type="Gene3D" id="1.10.630.10">
    <property type="entry name" value="Cytochrome P450"/>
    <property type="match status" value="1"/>
</dbReference>
<dbReference type="STRING" id="44941.A0A397TWU0"/>
<dbReference type="Proteomes" id="UP000266673">
    <property type="component" value="Unassembled WGS sequence"/>
</dbReference>
<keyword evidence="4" id="KW-0503">Monooxygenase</keyword>
<evidence type="ECO:0000313" key="6">
    <source>
        <dbReference type="EMBL" id="RIB01881.1"/>
    </source>
</evidence>
<organism evidence="6 7">
    <name type="scientific">Gigaspora rosea</name>
    <dbReference type="NCBI Taxonomy" id="44941"/>
    <lineage>
        <taxon>Eukaryota</taxon>
        <taxon>Fungi</taxon>
        <taxon>Fungi incertae sedis</taxon>
        <taxon>Mucoromycota</taxon>
        <taxon>Glomeromycotina</taxon>
        <taxon>Glomeromycetes</taxon>
        <taxon>Diversisporales</taxon>
        <taxon>Gigasporaceae</taxon>
        <taxon>Gigaspora</taxon>
    </lineage>
</organism>
<evidence type="ECO:0000256" key="2">
    <source>
        <dbReference type="ARBA" id="ARBA00023004"/>
    </source>
</evidence>
<dbReference type="GO" id="GO:0005506">
    <property type="term" value="F:iron ion binding"/>
    <property type="evidence" value="ECO:0007669"/>
    <property type="project" value="InterPro"/>
</dbReference>
<comment type="similarity">
    <text evidence="4">Belongs to the cytochrome P450 family.</text>
</comment>
<name>A0A397TWU0_9GLOM</name>
<dbReference type="OrthoDB" id="1470350at2759"/>
<dbReference type="Pfam" id="PF00067">
    <property type="entry name" value="p450"/>
    <property type="match status" value="1"/>
</dbReference>
<dbReference type="PROSITE" id="PS00086">
    <property type="entry name" value="CYTOCHROME_P450"/>
    <property type="match status" value="1"/>
</dbReference>
<dbReference type="PRINTS" id="PR00463">
    <property type="entry name" value="EP450I"/>
</dbReference>
<keyword evidence="5" id="KW-1133">Transmembrane helix</keyword>
<dbReference type="InterPro" id="IPR002401">
    <property type="entry name" value="Cyt_P450_E_grp-I"/>
</dbReference>
<evidence type="ECO:0000256" key="1">
    <source>
        <dbReference type="ARBA" id="ARBA00022723"/>
    </source>
</evidence>
<comment type="caution">
    <text evidence="6">The sequence shown here is derived from an EMBL/GenBank/DDBJ whole genome shotgun (WGS) entry which is preliminary data.</text>
</comment>
<protein>
    <submittedName>
        <fullName evidence="6">Cytochrome P450</fullName>
    </submittedName>
</protein>
<dbReference type="GO" id="GO:0004497">
    <property type="term" value="F:monooxygenase activity"/>
    <property type="evidence" value="ECO:0007669"/>
    <property type="project" value="UniProtKB-KW"/>
</dbReference>
<dbReference type="InterPro" id="IPR001128">
    <property type="entry name" value="Cyt_P450"/>
</dbReference>
<evidence type="ECO:0000256" key="3">
    <source>
        <dbReference type="PIRSR" id="PIRSR602401-1"/>
    </source>
</evidence>
<evidence type="ECO:0000256" key="5">
    <source>
        <dbReference type="SAM" id="Phobius"/>
    </source>
</evidence>
<dbReference type="InterPro" id="IPR017972">
    <property type="entry name" value="Cyt_P450_CS"/>
</dbReference>
<dbReference type="PANTHER" id="PTHR24301:SF2">
    <property type="entry name" value="THROMBOXANE-A SYNTHASE"/>
    <property type="match status" value="1"/>
</dbReference>
<feature type="transmembrane region" description="Helical" evidence="5">
    <location>
        <begin position="12"/>
        <end position="32"/>
    </location>
</feature>